<evidence type="ECO:0000256" key="9">
    <source>
        <dbReference type="ARBA" id="ARBA00040743"/>
    </source>
</evidence>
<dbReference type="STRING" id="1579979.WM2015_1267"/>
<evidence type="ECO:0000256" key="6">
    <source>
        <dbReference type="ARBA" id="ARBA00023136"/>
    </source>
</evidence>
<dbReference type="Proteomes" id="UP000066624">
    <property type="component" value="Chromosome"/>
</dbReference>
<protein>
    <recommendedName>
        <fullName evidence="9">Periplasmic chaperone PpiD</fullName>
    </recommendedName>
    <alternativeName>
        <fullName evidence="10">Periplasmic folding chaperone</fullName>
    </alternativeName>
</protein>
<keyword evidence="6" id="KW-0472">Membrane</keyword>
<keyword evidence="3" id="KW-0997">Cell inner membrane</keyword>
<dbReference type="SUPFAM" id="SSF109998">
    <property type="entry name" value="Triger factor/SurA peptide-binding domain-like"/>
    <property type="match status" value="1"/>
</dbReference>
<dbReference type="InterPro" id="IPR000297">
    <property type="entry name" value="PPIase_PpiC"/>
</dbReference>
<dbReference type="SUPFAM" id="SSF54534">
    <property type="entry name" value="FKBP-like"/>
    <property type="match status" value="1"/>
</dbReference>
<keyword evidence="7" id="KW-0143">Chaperone</keyword>
<name>A0A0K0XVI7_9GAMM</name>
<evidence type="ECO:0000313" key="11">
    <source>
        <dbReference type="EMBL" id="AKS41641.1"/>
    </source>
</evidence>
<dbReference type="Pfam" id="PF13616">
    <property type="entry name" value="Rotamase_3"/>
    <property type="match status" value="1"/>
</dbReference>
<evidence type="ECO:0000256" key="4">
    <source>
        <dbReference type="ARBA" id="ARBA00022692"/>
    </source>
</evidence>
<dbReference type="PANTHER" id="PTHR47529">
    <property type="entry name" value="PEPTIDYL-PROLYL CIS-TRANS ISOMERASE D"/>
    <property type="match status" value="1"/>
</dbReference>
<comment type="similarity">
    <text evidence="8">Belongs to the PpiD chaperone family.</text>
</comment>
<dbReference type="EMBL" id="CP012154">
    <property type="protein sequence ID" value="AKS41641.1"/>
    <property type="molecule type" value="Genomic_DNA"/>
</dbReference>
<evidence type="ECO:0000256" key="7">
    <source>
        <dbReference type="ARBA" id="ARBA00023186"/>
    </source>
</evidence>
<dbReference type="KEGG" id="wma:WM2015_1267"/>
<gene>
    <name evidence="11" type="ORF">WM2015_1267</name>
</gene>
<evidence type="ECO:0000256" key="10">
    <source>
        <dbReference type="ARBA" id="ARBA00042775"/>
    </source>
</evidence>
<dbReference type="Gene3D" id="1.10.4030.10">
    <property type="entry name" value="Porin chaperone SurA, peptide-binding domain"/>
    <property type="match status" value="1"/>
</dbReference>
<dbReference type="RefSeq" id="WP_049725265.1">
    <property type="nucleotide sequence ID" value="NZ_CP012154.1"/>
</dbReference>
<evidence type="ECO:0000313" key="12">
    <source>
        <dbReference type="Proteomes" id="UP000066624"/>
    </source>
</evidence>
<dbReference type="InterPro" id="IPR046357">
    <property type="entry name" value="PPIase_dom_sf"/>
</dbReference>
<reference evidence="12" key="1">
    <citation type="submission" date="2015-07" db="EMBL/GenBank/DDBJ databases">
        <authorList>
            <person name="Kim K.M."/>
        </authorList>
    </citation>
    <scope>NUCLEOTIDE SEQUENCE [LARGE SCALE GENOMIC DNA]</scope>
    <source>
        <strain evidence="12">KCTC 42284</strain>
    </source>
</reference>
<keyword evidence="12" id="KW-1185">Reference proteome</keyword>
<keyword evidence="5" id="KW-1133">Transmembrane helix</keyword>
<dbReference type="GO" id="GO:0005886">
    <property type="term" value="C:plasma membrane"/>
    <property type="evidence" value="ECO:0007669"/>
    <property type="project" value="UniProtKB-SubCell"/>
</dbReference>
<keyword evidence="4" id="KW-0812">Transmembrane</keyword>
<evidence type="ECO:0000256" key="1">
    <source>
        <dbReference type="ARBA" id="ARBA00004382"/>
    </source>
</evidence>
<dbReference type="PANTHER" id="PTHR47529:SF1">
    <property type="entry name" value="PERIPLASMIC CHAPERONE PPID"/>
    <property type="match status" value="1"/>
</dbReference>
<evidence type="ECO:0000256" key="2">
    <source>
        <dbReference type="ARBA" id="ARBA00022475"/>
    </source>
</evidence>
<dbReference type="InterPro" id="IPR027304">
    <property type="entry name" value="Trigger_fact/SurA_dom_sf"/>
</dbReference>
<evidence type="ECO:0000256" key="5">
    <source>
        <dbReference type="ARBA" id="ARBA00022989"/>
    </source>
</evidence>
<dbReference type="GO" id="GO:0003755">
    <property type="term" value="F:peptidyl-prolyl cis-trans isomerase activity"/>
    <property type="evidence" value="ECO:0007669"/>
    <property type="project" value="InterPro"/>
</dbReference>
<dbReference type="Gene3D" id="3.10.50.40">
    <property type="match status" value="1"/>
</dbReference>
<accession>A0A0K0XVI7</accession>
<dbReference type="InterPro" id="IPR052029">
    <property type="entry name" value="PpiD_chaperone"/>
</dbReference>
<dbReference type="InterPro" id="IPR023058">
    <property type="entry name" value="PPIase_PpiC_CS"/>
</dbReference>
<dbReference type="OrthoDB" id="9812372at2"/>
<dbReference type="PROSITE" id="PS01096">
    <property type="entry name" value="PPIC_PPIASE_1"/>
    <property type="match status" value="1"/>
</dbReference>
<dbReference type="Pfam" id="PF13624">
    <property type="entry name" value="SurA_N_3"/>
    <property type="match status" value="1"/>
</dbReference>
<evidence type="ECO:0000256" key="3">
    <source>
        <dbReference type="ARBA" id="ARBA00022519"/>
    </source>
</evidence>
<comment type="subcellular location">
    <subcellularLocation>
        <location evidence="1">Cell inner membrane</location>
        <topology evidence="1">Single-pass type II membrane protein</topology>
        <orientation evidence="1">Periplasmic side</orientation>
    </subcellularLocation>
</comment>
<dbReference type="PROSITE" id="PS50198">
    <property type="entry name" value="PPIC_PPIASE_2"/>
    <property type="match status" value="1"/>
</dbReference>
<dbReference type="AlphaFoldDB" id="A0A0K0XVI7"/>
<evidence type="ECO:0000256" key="8">
    <source>
        <dbReference type="ARBA" id="ARBA00038408"/>
    </source>
</evidence>
<organism evidence="11 12">
    <name type="scientific">Wenzhouxiangella marina</name>
    <dbReference type="NCBI Taxonomy" id="1579979"/>
    <lineage>
        <taxon>Bacteria</taxon>
        <taxon>Pseudomonadati</taxon>
        <taxon>Pseudomonadota</taxon>
        <taxon>Gammaproteobacteria</taxon>
        <taxon>Chromatiales</taxon>
        <taxon>Wenzhouxiangellaceae</taxon>
        <taxon>Wenzhouxiangella</taxon>
    </lineage>
</organism>
<keyword evidence="2" id="KW-1003">Cell membrane</keyword>
<proteinExistence type="inferred from homology"/>
<sequence length="634" mass="70943">MLQAIRDRVTGLVAIVILGLLAIPFIFVGLESYIQRVPEDAVAIVGEDKITTTEFQTSFAQYRANLRQQQGDAYDEIATNQPIVRREHLEGMIDQLLLRQHADTLGLAVSDQAILDIILEIPAFQVDGQFNQDQYRQVLRASGRIPRVFEQELREDLLVNALPSSLSASATPTEAEIDQIIRLRQQTRDLVYTTIAPADFEEQVEITEADVEQFYADNPNDFRTQEQVRLSWIELSADDFRDELGLSEEELRQRYEAASQRYLTPEAREAAHILITAGQERSNEEAAALAAEIRQRLLDGEDFSALAMEYSDDPGSAAQGGDLGLVERDQMVEAFESALFALSEPGEISEVVESRFGWHVIRLGEIREPQGMSFEEARDEILAEYVDIESERLYEEQSERLIDLIYADDSSLEPLAEALGVEIQTGEPITRMGGVAPLSNPQVVEAAFSDRVLLDGAVSDPIEYDENRSIVIKLEEHLPSVVRPLEEVSDGIRERLRLEGAADLARARADALLARIESGEVASFETLAEEEGLTLETVEAMGRFDFEQGLDFVREVFRLPRPAGESVYDILDKGRDFALVRLDAVVDGDPAAASEAERSGAAQQLRFIRSDYEIAGLVEYLRSNTEIEVMEERL</sequence>